<dbReference type="CDD" id="cd05236">
    <property type="entry name" value="FAR-N_SDR_e"/>
    <property type="match status" value="1"/>
</dbReference>
<dbReference type="EC" id="1.2.1.84" evidence="10"/>
<keyword evidence="6 10" id="KW-1133">Transmembrane helix</keyword>
<sequence>MMKINESSSSRYYLDANNNVSDPFDESRFNIKSFYKNTCVLVTGGTGFLGKVLIEKLLRTCEDIQCVYVLVRSKRGLSSEKRYADLIKNPIFDRIRTSNPNQLHKLICVAGDIAQPMIGLTESDVTKLIENVNIVFHSAATVRFDQKLTDAANLNTLGSKRLWDLCEKMIQLKSIIHVSTAYTNPCRDHVEETVYPPKVQFDTDSFIKCVNILPSEVVNSIAVSLQGAHPNTYTLTKSIAEQIAADYHHRLPICIVRPSIVTAALNEPFPGWVDNINGITGIMMEISRGTITSIMCNKNLVMDLIPVDIVCNTMIAAAWMSYFKPSNSIRVYNCTSGELNPVIWQDYGLATLKYARKNPTKYVMLYPNFTYRTNRVVHTFYELFYHFLPAFVFDVLLRLQGTKPFLLKIAKRYKAAADTGEFFAMHEWKFETTNMKELLCEINCATDGSDFNCDVRAMNWDSYIENYMFGIRKYVLKDGLESMEKARKALKRLYITKWVMNLGLIGIFLWMYWMLFT</sequence>
<evidence type="ECO:0000256" key="5">
    <source>
        <dbReference type="ARBA" id="ARBA00022857"/>
    </source>
</evidence>
<evidence type="ECO:0000256" key="6">
    <source>
        <dbReference type="ARBA" id="ARBA00022989"/>
    </source>
</evidence>
<dbReference type="InterPro" id="IPR033640">
    <property type="entry name" value="FAR_C"/>
</dbReference>
<evidence type="ECO:0000259" key="12">
    <source>
        <dbReference type="Pfam" id="PF07993"/>
    </source>
</evidence>
<comment type="subcellular location">
    <subcellularLocation>
        <location evidence="1">Membrane</location>
        <topology evidence="1">Multi-pass membrane protein</topology>
    </subcellularLocation>
</comment>
<dbReference type="PANTHER" id="PTHR11011:SF107">
    <property type="entry name" value="FATTY ACYL-COA REDUCTASE"/>
    <property type="match status" value="1"/>
</dbReference>
<dbReference type="GO" id="GO:0035336">
    <property type="term" value="P:long-chain fatty-acyl-CoA metabolic process"/>
    <property type="evidence" value="ECO:0007669"/>
    <property type="project" value="TreeGrafter"/>
</dbReference>
<keyword evidence="8 10" id="KW-0472">Membrane</keyword>
<organism evidence="13 14">
    <name type="scientific">Pseudolycoriella hygida</name>
    <dbReference type="NCBI Taxonomy" id="35572"/>
    <lineage>
        <taxon>Eukaryota</taxon>
        <taxon>Metazoa</taxon>
        <taxon>Ecdysozoa</taxon>
        <taxon>Arthropoda</taxon>
        <taxon>Hexapoda</taxon>
        <taxon>Insecta</taxon>
        <taxon>Pterygota</taxon>
        <taxon>Neoptera</taxon>
        <taxon>Endopterygota</taxon>
        <taxon>Diptera</taxon>
        <taxon>Nematocera</taxon>
        <taxon>Sciaroidea</taxon>
        <taxon>Sciaridae</taxon>
        <taxon>Pseudolycoriella</taxon>
    </lineage>
</organism>
<dbReference type="GO" id="GO:0016020">
    <property type="term" value="C:membrane"/>
    <property type="evidence" value="ECO:0007669"/>
    <property type="project" value="UniProtKB-SubCell"/>
</dbReference>
<dbReference type="Pfam" id="PF07993">
    <property type="entry name" value="NAD_binding_4"/>
    <property type="match status" value="1"/>
</dbReference>
<dbReference type="Proteomes" id="UP001151699">
    <property type="component" value="Chromosome X"/>
</dbReference>
<keyword evidence="3 10" id="KW-0444">Lipid biosynthesis</keyword>
<dbReference type="InterPro" id="IPR036291">
    <property type="entry name" value="NAD(P)-bd_dom_sf"/>
</dbReference>
<keyword evidence="7 10" id="KW-0443">Lipid metabolism</keyword>
<dbReference type="Pfam" id="PF03015">
    <property type="entry name" value="Sterile"/>
    <property type="match status" value="1"/>
</dbReference>
<accession>A0A9Q0RYF0</accession>
<feature type="domain" description="Fatty acyl-CoA reductase C-terminal" evidence="11">
    <location>
        <begin position="385"/>
        <end position="478"/>
    </location>
</feature>
<evidence type="ECO:0000256" key="3">
    <source>
        <dbReference type="ARBA" id="ARBA00022516"/>
    </source>
</evidence>
<evidence type="ECO:0000256" key="1">
    <source>
        <dbReference type="ARBA" id="ARBA00004141"/>
    </source>
</evidence>
<feature type="domain" description="Thioester reductase (TE)" evidence="12">
    <location>
        <begin position="42"/>
        <end position="314"/>
    </location>
</feature>
<evidence type="ECO:0000259" key="11">
    <source>
        <dbReference type="Pfam" id="PF03015"/>
    </source>
</evidence>
<dbReference type="GO" id="GO:0080019">
    <property type="term" value="F:alcohol-forming very long-chain fatty acyl-CoA reductase activity"/>
    <property type="evidence" value="ECO:0007669"/>
    <property type="project" value="InterPro"/>
</dbReference>
<gene>
    <name evidence="13" type="ORF">Bhyg_09807</name>
</gene>
<reference evidence="13" key="1">
    <citation type="submission" date="2022-07" db="EMBL/GenBank/DDBJ databases">
        <authorList>
            <person name="Trinca V."/>
            <person name="Uliana J.V.C."/>
            <person name="Torres T.T."/>
            <person name="Ward R.J."/>
            <person name="Monesi N."/>
        </authorList>
    </citation>
    <scope>NUCLEOTIDE SEQUENCE</scope>
    <source>
        <strain evidence="13">HSMRA1968</strain>
        <tissue evidence="13">Whole embryos</tissue>
    </source>
</reference>
<name>A0A9Q0RYF0_9DIPT</name>
<comment type="caution">
    <text evidence="13">The sequence shown here is derived from an EMBL/GenBank/DDBJ whole genome shotgun (WGS) entry which is preliminary data.</text>
</comment>
<comment type="similarity">
    <text evidence="2 10">Belongs to the fatty acyl-CoA reductase family.</text>
</comment>
<evidence type="ECO:0000256" key="10">
    <source>
        <dbReference type="RuleBase" id="RU363097"/>
    </source>
</evidence>
<comment type="function">
    <text evidence="10">Catalyzes the reduction of fatty acyl-CoA to fatty alcohols.</text>
</comment>
<evidence type="ECO:0000256" key="9">
    <source>
        <dbReference type="ARBA" id="ARBA00052530"/>
    </source>
</evidence>
<evidence type="ECO:0000256" key="8">
    <source>
        <dbReference type="ARBA" id="ARBA00023136"/>
    </source>
</evidence>
<dbReference type="GO" id="GO:0005777">
    <property type="term" value="C:peroxisome"/>
    <property type="evidence" value="ECO:0007669"/>
    <property type="project" value="TreeGrafter"/>
</dbReference>
<keyword evidence="14" id="KW-1185">Reference proteome</keyword>
<evidence type="ECO:0000313" key="14">
    <source>
        <dbReference type="Proteomes" id="UP001151699"/>
    </source>
</evidence>
<dbReference type="EMBL" id="WJQU01000003">
    <property type="protein sequence ID" value="KAJ6637081.1"/>
    <property type="molecule type" value="Genomic_DNA"/>
</dbReference>
<proteinExistence type="inferred from homology"/>
<dbReference type="CDD" id="cd09071">
    <property type="entry name" value="FAR_C"/>
    <property type="match status" value="1"/>
</dbReference>
<dbReference type="InterPro" id="IPR026055">
    <property type="entry name" value="FAR"/>
</dbReference>
<comment type="catalytic activity">
    <reaction evidence="9 10">
        <text>a long-chain fatty acyl-CoA + 2 NADPH + 2 H(+) = a long-chain primary fatty alcohol + 2 NADP(+) + CoA</text>
        <dbReference type="Rhea" id="RHEA:52716"/>
        <dbReference type="ChEBI" id="CHEBI:15378"/>
        <dbReference type="ChEBI" id="CHEBI:57287"/>
        <dbReference type="ChEBI" id="CHEBI:57783"/>
        <dbReference type="ChEBI" id="CHEBI:58349"/>
        <dbReference type="ChEBI" id="CHEBI:77396"/>
        <dbReference type="ChEBI" id="CHEBI:83139"/>
        <dbReference type="EC" id="1.2.1.84"/>
    </reaction>
</comment>
<dbReference type="Gene3D" id="3.40.50.720">
    <property type="entry name" value="NAD(P)-binding Rossmann-like Domain"/>
    <property type="match status" value="1"/>
</dbReference>
<dbReference type="FunFam" id="3.40.50.720:FF:000143">
    <property type="entry name" value="Fatty acyl-CoA reductase"/>
    <property type="match status" value="1"/>
</dbReference>
<dbReference type="GO" id="GO:0102965">
    <property type="term" value="F:alcohol-forming long-chain fatty acyl-CoA reductase activity"/>
    <property type="evidence" value="ECO:0007669"/>
    <property type="project" value="UniProtKB-EC"/>
</dbReference>
<keyword evidence="10" id="KW-0560">Oxidoreductase</keyword>
<dbReference type="InterPro" id="IPR013120">
    <property type="entry name" value="FAR_NAD-bd"/>
</dbReference>
<evidence type="ECO:0000256" key="4">
    <source>
        <dbReference type="ARBA" id="ARBA00022692"/>
    </source>
</evidence>
<dbReference type="SUPFAM" id="SSF51735">
    <property type="entry name" value="NAD(P)-binding Rossmann-fold domains"/>
    <property type="match status" value="1"/>
</dbReference>
<evidence type="ECO:0000313" key="13">
    <source>
        <dbReference type="EMBL" id="KAJ6637081.1"/>
    </source>
</evidence>
<keyword evidence="5 10" id="KW-0521">NADP</keyword>
<feature type="transmembrane region" description="Helical" evidence="10">
    <location>
        <begin position="493"/>
        <end position="513"/>
    </location>
</feature>
<dbReference type="PANTHER" id="PTHR11011">
    <property type="entry name" value="MALE STERILITY PROTEIN 2-RELATED"/>
    <property type="match status" value="1"/>
</dbReference>
<dbReference type="AlphaFoldDB" id="A0A9Q0RYF0"/>
<evidence type="ECO:0000256" key="2">
    <source>
        <dbReference type="ARBA" id="ARBA00005928"/>
    </source>
</evidence>
<dbReference type="OrthoDB" id="429813at2759"/>
<protein>
    <recommendedName>
        <fullName evidence="10">Fatty acyl-CoA reductase</fullName>
        <ecNumber evidence="10">1.2.1.84</ecNumber>
    </recommendedName>
</protein>
<keyword evidence="4 10" id="KW-0812">Transmembrane</keyword>
<evidence type="ECO:0000256" key="7">
    <source>
        <dbReference type="ARBA" id="ARBA00023098"/>
    </source>
</evidence>